<keyword evidence="4" id="KW-1185">Reference proteome</keyword>
<dbReference type="Gene3D" id="2.60.40.10">
    <property type="entry name" value="Immunoglobulins"/>
    <property type="match status" value="1"/>
</dbReference>
<feature type="chain" id="PRO_5047084169" description="Pili assembly chaperone N-terminal domain-containing protein" evidence="1">
    <location>
        <begin position="23"/>
        <end position="284"/>
    </location>
</feature>
<name>A0ABP8IHF9_9GAMM</name>
<gene>
    <name evidence="3" type="ORF">GCM10023151_08580</name>
</gene>
<organism evidence="3 4">
    <name type="scientific">Kangiella marina</name>
    <dbReference type="NCBI Taxonomy" id="1079178"/>
    <lineage>
        <taxon>Bacteria</taxon>
        <taxon>Pseudomonadati</taxon>
        <taxon>Pseudomonadota</taxon>
        <taxon>Gammaproteobacteria</taxon>
        <taxon>Kangiellales</taxon>
        <taxon>Kangiellaceae</taxon>
        <taxon>Kangiella</taxon>
    </lineage>
</organism>
<keyword evidence="1" id="KW-0732">Signal</keyword>
<dbReference type="InterPro" id="IPR016147">
    <property type="entry name" value="Pili_assmbl_chaperone_N"/>
</dbReference>
<reference evidence="4" key="1">
    <citation type="journal article" date="2019" name="Int. J. Syst. Evol. Microbiol.">
        <title>The Global Catalogue of Microorganisms (GCM) 10K type strain sequencing project: providing services to taxonomists for standard genome sequencing and annotation.</title>
        <authorList>
            <consortium name="The Broad Institute Genomics Platform"/>
            <consortium name="The Broad Institute Genome Sequencing Center for Infectious Disease"/>
            <person name="Wu L."/>
            <person name="Ma J."/>
        </authorList>
    </citation>
    <scope>NUCLEOTIDE SEQUENCE [LARGE SCALE GENOMIC DNA]</scope>
    <source>
        <strain evidence="4">JCM 17728</strain>
    </source>
</reference>
<dbReference type="Proteomes" id="UP001501011">
    <property type="component" value="Unassembled WGS sequence"/>
</dbReference>
<protein>
    <recommendedName>
        <fullName evidence="2">Pili assembly chaperone N-terminal domain-containing protein</fullName>
    </recommendedName>
</protein>
<dbReference type="SUPFAM" id="SSF49354">
    <property type="entry name" value="PapD-like"/>
    <property type="match status" value="1"/>
</dbReference>
<evidence type="ECO:0000256" key="1">
    <source>
        <dbReference type="SAM" id="SignalP"/>
    </source>
</evidence>
<evidence type="ECO:0000313" key="3">
    <source>
        <dbReference type="EMBL" id="GAA4358518.1"/>
    </source>
</evidence>
<proteinExistence type="predicted"/>
<comment type="caution">
    <text evidence="3">The sequence shown here is derived from an EMBL/GenBank/DDBJ whole genome shotgun (WGS) entry which is preliminary data.</text>
</comment>
<accession>A0ABP8IHF9</accession>
<dbReference type="InterPro" id="IPR008962">
    <property type="entry name" value="PapD-like_sf"/>
</dbReference>
<dbReference type="Pfam" id="PF00345">
    <property type="entry name" value="PapD_N"/>
    <property type="match status" value="1"/>
</dbReference>
<evidence type="ECO:0000313" key="4">
    <source>
        <dbReference type="Proteomes" id="UP001501011"/>
    </source>
</evidence>
<feature type="signal peptide" evidence="1">
    <location>
        <begin position="1"/>
        <end position="22"/>
    </location>
</feature>
<dbReference type="InterPro" id="IPR013783">
    <property type="entry name" value="Ig-like_fold"/>
</dbReference>
<dbReference type="EMBL" id="BAABFV010000001">
    <property type="protein sequence ID" value="GAA4358518.1"/>
    <property type="molecule type" value="Genomic_DNA"/>
</dbReference>
<sequence>MTQLVNTIYVTLLLLSVTAVNAAEQSSLQPQLAISPSRVVIEPEAVKGTQSVTVLNLGARPLQVEVSVQNWDFDEHNNYRALPPTPQSLDQWLIINPVRLTVPPKGQQTVRMAIRPKAKPEDGEHRAMVFFRQVPSAEAKGVNVQFNIGVPVYAFFGDVKREATLHSLAYDKTSQSLSFDITSSGNAYVRPGGYFFILEKSDDADGQILQRLNVETGEVKGDKPLASGKISSKPVFAGERRTVDVALPMNERPDSQLPEEYLLAIKVDVAGTLYEKVYRVQKDK</sequence>
<evidence type="ECO:0000259" key="2">
    <source>
        <dbReference type="Pfam" id="PF00345"/>
    </source>
</evidence>
<dbReference type="RefSeq" id="WP_345291961.1">
    <property type="nucleotide sequence ID" value="NZ_BAABFV010000001.1"/>
</dbReference>
<feature type="domain" description="Pili assembly chaperone N-terminal" evidence="2">
    <location>
        <begin position="32"/>
        <end position="148"/>
    </location>
</feature>